<organism evidence="1 2">
    <name type="scientific">Tanacetum coccineum</name>
    <dbReference type="NCBI Taxonomy" id="301880"/>
    <lineage>
        <taxon>Eukaryota</taxon>
        <taxon>Viridiplantae</taxon>
        <taxon>Streptophyta</taxon>
        <taxon>Embryophyta</taxon>
        <taxon>Tracheophyta</taxon>
        <taxon>Spermatophyta</taxon>
        <taxon>Magnoliopsida</taxon>
        <taxon>eudicotyledons</taxon>
        <taxon>Gunneridae</taxon>
        <taxon>Pentapetalae</taxon>
        <taxon>asterids</taxon>
        <taxon>campanulids</taxon>
        <taxon>Asterales</taxon>
        <taxon>Asteraceae</taxon>
        <taxon>Asteroideae</taxon>
        <taxon>Anthemideae</taxon>
        <taxon>Anthemidinae</taxon>
        <taxon>Tanacetum</taxon>
    </lineage>
</organism>
<reference evidence="1" key="1">
    <citation type="journal article" date="2022" name="Int. J. Mol. Sci.">
        <title>Draft Genome of Tanacetum Coccineum: Genomic Comparison of Closely Related Tanacetum-Family Plants.</title>
        <authorList>
            <person name="Yamashiro T."/>
            <person name="Shiraishi A."/>
            <person name="Nakayama K."/>
            <person name="Satake H."/>
        </authorList>
    </citation>
    <scope>NUCLEOTIDE SEQUENCE</scope>
</reference>
<protein>
    <submittedName>
        <fullName evidence="1">Uncharacterized protein</fullName>
    </submittedName>
</protein>
<gene>
    <name evidence="1" type="ORF">Tco_0680359</name>
</gene>
<sequence>MHPKWVVDGDEGDRGGECCGDEVEVMVAAMVVMVLGVNDTMAGVGVVLHSEGYDCGSMGYGGTVEISPKKVTASEMR</sequence>
<accession>A0ABQ4XL74</accession>
<dbReference type="Proteomes" id="UP001151760">
    <property type="component" value="Unassembled WGS sequence"/>
</dbReference>
<proteinExistence type="predicted"/>
<evidence type="ECO:0000313" key="1">
    <source>
        <dbReference type="EMBL" id="GJS65795.1"/>
    </source>
</evidence>
<dbReference type="EMBL" id="BQNB010009604">
    <property type="protein sequence ID" value="GJS65795.1"/>
    <property type="molecule type" value="Genomic_DNA"/>
</dbReference>
<name>A0ABQ4XL74_9ASTR</name>
<keyword evidence="2" id="KW-1185">Reference proteome</keyword>
<comment type="caution">
    <text evidence="1">The sequence shown here is derived from an EMBL/GenBank/DDBJ whole genome shotgun (WGS) entry which is preliminary data.</text>
</comment>
<evidence type="ECO:0000313" key="2">
    <source>
        <dbReference type="Proteomes" id="UP001151760"/>
    </source>
</evidence>
<reference evidence="1" key="2">
    <citation type="submission" date="2022-01" db="EMBL/GenBank/DDBJ databases">
        <authorList>
            <person name="Yamashiro T."/>
            <person name="Shiraishi A."/>
            <person name="Satake H."/>
            <person name="Nakayama K."/>
        </authorList>
    </citation>
    <scope>NUCLEOTIDE SEQUENCE</scope>
</reference>